<proteinExistence type="predicted"/>
<accession>A0A8J6HBM3</accession>
<dbReference type="InterPro" id="IPR001878">
    <property type="entry name" value="Znf_CCHC"/>
</dbReference>
<gene>
    <name evidence="3" type="ORF">GEV33_011505</name>
</gene>
<evidence type="ECO:0000313" key="4">
    <source>
        <dbReference type="Proteomes" id="UP000719412"/>
    </source>
</evidence>
<comment type="caution">
    <text evidence="3">The sequence shown here is derived from an EMBL/GenBank/DDBJ whole genome shotgun (WGS) entry which is preliminary data.</text>
</comment>
<evidence type="ECO:0000313" key="3">
    <source>
        <dbReference type="EMBL" id="KAH0811286.1"/>
    </source>
</evidence>
<sequence length="270" mass="30494">MTESSIDRLTDVMATFIQQTANKSSGFSSKGEVIPIFNPEDVGQDAVAWCGKVDELREIFHWSEEATIYFAFAKLRGLAETWYKGLPTLRWSWTQWKDKIQRAFPSKRDFYEDLGTMMRRRKRLDESYAKYLHEMTALLNACKITGTDAVSCIIGGIDDVIVKTGAKAGNHQTPEALYQYLCSLVETPRNSQRASSSKIDHKTKSYKGAETGARKTIYKCFICGKTGHTSRQCYKNKDKRGKLCYVCHKAGHFEADCPSKKSGQPARPIA</sequence>
<dbReference type="EMBL" id="JABDTM020026912">
    <property type="protein sequence ID" value="KAH0811286.1"/>
    <property type="molecule type" value="Genomic_DNA"/>
</dbReference>
<evidence type="ECO:0000256" key="1">
    <source>
        <dbReference type="PROSITE-ProRule" id="PRU00047"/>
    </source>
</evidence>
<reference evidence="3" key="1">
    <citation type="journal article" date="2020" name="J Insects Food Feed">
        <title>The yellow mealworm (Tenebrio molitor) genome: a resource for the emerging insects as food and feed industry.</title>
        <authorList>
            <person name="Eriksson T."/>
            <person name="Andere A."/>
            <person name="Kelstrup H."/>
            <person name="Emery V."/>
            <person name="Picard C."/>
        </authorList>
    </citation>
    <scope>NUCLEOTIDE SEQUENCE</scope>
    <source>
        <strain evidence="3">Stoneville</strain>
        <tissue evidence="3">Whole head</tissue>
    </source>
</reference>
<keyword evidence="1" id="KW-0863">Zinc-finger</keyword>
<keyword evidence="1" id="KW-0479">Metal-binding</keyword>
<dbReference type="PROSITE" id="PS50158">
    <property type="entry name" value="ZF_CCHC"/>
    <property type="match status" value="2"/>
</dbReference>
<keyword evidence="4" id="KW-1185">Reference proteome</keyword>
<protein>
    <recommendedName>
        <fullName evidence="2">CCHC-type domain-containing protein</fullName>
    </recommendedName>
</protein>
<dbReference type="SMART" id="SM00343">
    <property type="entry name" value="ZnF_C2HC"/>
    <property type="match status" value="2"/>
</dbReference>
<dbReference type="Gene3D" id="4.10.60.10">
    <property type="entry name" value="Zinc finger, CCHC-type"/>
    <property type="match status" value="2"/>
</dbReference>
<dbReference type="GO" id="GO:0008270">
    <property type="term" value="F:zinc ion binding"/>
    <property type="evidence" value="ECO:0007669"/>
    <property type="project" value="UniProtKB-KW"/>
</dbReference>
<dbReference type="SUPFAM" id="SSF57756">
    <property type="entry name" value="Retrovirus zinc finger-like domains"/>
    <property type="match status" value="1"/>
</dbReference>
<dbReference type="Pfam" id="PF00098">
    <property type="entry name" value="zf-CCHC"/>
    <property type="match status" value="1"/>
</dbReference>
<dbReference type="InterPro" id="IPR036875">
    <property type="entry name" value="Znf_CCHC_sf"/>
</dbReference>
<organism evidence="3 4">
    <name type="scientific">Tenebrio molitor</name>
    <name type="common">Yellow mealworm beetle</name>
    <dbReference type="NCBI Taxonomy" id="7067"/>
    <lineage>
        <taxon>Eukaryota</taxon>
        <taxon>Metazoa</taxon>
        <taxon>Ecdysozoa</taxon>
        <taxon>Arthropoda</taxon>
        <taxon>Hexapoda</taxon>
        <taxon>Insecta</taxon>
        <taxon>Pterygota</taxon>
        <taxon>Neoptera</taxon>
        <taxon>Endopterygota</taxon>
        <taxon>Coleoptera</taxon>
        <taxon>Polyphaga</taxon>
        <taxon>Cucujiformia</taxon>
        <taxon>Tenebrionidae</taxon>
        <taxon>Tenebrio</taxon>
    </lineage>
</organism>
<dbReference type="AlphaFoldDB" id="A0A8J6HBM3"/>
<keyword evidence="1" id="KW-0862">Zinc</keyword>
<name>A0A8J6HBM3_TENMO</name>
<dbReference type="GO" id="GO:0003676">
    <property type="term" value="F:nucleic acid binding"/>
    <property type="evidence" value="ECO:0007669"/>
    <property type="project" value="InterPro"/>
</dbReference>
<evidence type="ECO:0000259" key="2">
    <source>
        <dbReference type="PROSITE" id="PS50158"/>
    </source>
</evidence>
<dbReference type="Proteomes" id="UP000719412">
    <property type="component" value="Unassembled WGS sequence"/>
</dbReference>
<feature type="domain" description="CCHC-type" evidence="2">
    <location>
        <begin position="244"/>
        <end position="259"/>
    </location>
</feature>
<reference evidence="3" key="2">
    <citation type="submission" date="2021-08" db="EMBL/GenBank/DDBJ databases">
        <authorList>
            <person name="Eriksson T."/>
        </authorList>
    </citation>
    <scope>NUCLEOTIDE SEQUENCE</scope>
    <source>
        <strain evidence="3">Stoneville</strain>
        <tissue evidence="3">Whole head</tissue>
    </source>
</reference>
<feature type="domain" description="CCHC-type" evidence="2">
    <location>
        <begin position="219"/>
        <end position="233"/>
    </location>
</feature>